<evidence type="ECO:0000256" key="5">
    <source>
        <dbReference type="ARBA" id="ARBA00023239"/>
    </source>
</evidence>
<dbReference type="SUPFAM" id="SSF55904">
    <property type="entry name" value="Ornithine decarboxylase C-terminal domain"/>
    <property type="match status" value="1"/>
</dbReference>
<dbReference type="RefSeq" id="WP_006790730.1">
    <property type="nucleotide sequence ID" value="NZ_JH417605.1"/>
</dbReference>
<evidence type="ECO:0000256" key="3">
    <source>
        <dbReference type="ARBA" id="ARBA00022793"/>
    </source>
</evidence>
<feature type="domain" description="Orn/Lys/Arg decarboxylases family 1 pyridoxal-P attachment site" evidence="6">
    <location>
        <begin position="222"/>
        <end position="236"/>
    </location>
</feature>
<keyword evidence="7" id="KW-0560">Oxidoreductase</keyword>
<dbReference type="SUPFAM" id="SSF53383">
    <property type="entry name" value="PLP-dependent transferases"/>
    <property type="match status" value="1"/>
</dbReference>
<sequence length="484" mass="52199">MNRKQIAAPFVTALEEYCNERFFSYHTPGHKLGKGGSAYLRKLFGDALRRDLGLMYALDDLFDPGGPLGEAMELAADLYGAGRTFFSVNGTTACVEAMILAVCKEGDEIIISREAHKSVMNGLILSGAVPVYMKSRFAVPEQVSLGSDPAELKRVAAAHPQAKAVLFTYPTYDGVCVDLKRMVSFAHEAGMYVLVDEAHGAHFGMHPELPLSALAYGADCVAQSTHKSTGSLTQTSMLHCRRNLPFIDRVAAAMQLVQSTSPHYWFLASLDSARQQLALEGETLLCRTLELARQTRIDLNKIPGICSFGAEITAYEGVSAFDETKITIDFSGLGLTGAEAEKFLRHEGVEAELTAGGHVLCLITIGDDEESVQALVAACRAISAKHDVTAGAGTYEEIPLPEPTVALSPRQAWQRSAKPCALTHAVGCVAAEPVIFYPPGIPVLTPGEKVTAQCVTYIKKKRSEGYDAHGCMDKTVRTLQIIPT</sequence>
<dbReference type="InterPro" id="IPR008286">
    <property type="entry name" value="Prn/Lys/Arg_de-COase_C"/>
</dbReference>
<dbReference type="EMBL" id="AGCJ01000076">
    <property type="protein sequence ID" value="EHM38633.1"/>
    <property type="molecule type" value="Genomic_DNA"/>
</dbReference>
<dbReference type="eggNOG" id="COG1982">
    <property type="taxonomic scope" value="Bacteria"/>
</dbReference>
<comment type="caution">
    <text evidence="7">The sequence shown here is derived from an EMBL/GenBank/DDBJ whole genome shotgun (WGS) entry which is preliminary data.</text>
</comment>
<dbReference type="CDD" id="cd00615">
    <property type="entry name" value="Orn_deC_like"/>
    <property type="match status" value="1"/>
</dbReference>
<keyword evidence="3" id="KW-0210">Decarboxylase</keyword>
<dbReference type="OrthoDB" id="9815233at2"/>
<accession>G9YJB6</accession>
<dbReference type="Pfam" id="PF01276">
    <property type="entry name" value="OKR_DC_1"/>
    <property type="match status" value="1"/>
</dbReference>
<dbReference type="STRING" id="861450.HMPREF0080_01761"/>
<keyword evidence="7" id="KW-0503">Monooxygenase</keyword>
<dbReference type="AlphaFoldDB" id="G9YJB6"/>
<evidence type="ECO:0000259" key="6">
    <source>
        <dbReference type="PROSITE" id="PS00703"/>
    </source>
</evidence>
<dbReference type="InterPro" id="IPR052357">
    <property type="entry name" value="Orn_Lys_Arg_decarboxylase-I"/>
</dbReference>
<evidence type="ECO:0000313" key="8">
    <source>
        <dbReference type="Proteomes" id="UP000005481"/>
    </source>
</evidence>
<organism evidence="7 8">
    <name type="scientific">Anaeroglobus geminatus F0357</name>
    <dbReference type="NCBI Taxonomy" id="861450"/>
    <lineage>
        <taxon>Bacteria</taxon>
        <taxon>Bacillati</taxon>
        <taxon>Bacillota</taxon>
        <taxon>Negativicutes</taxon>
        <taxon>Veillonellales</taxon>
        <taxon>Veillonellaceae</taxon>
        <taxon>Anaeroglobus</taxon>
    </lineage>
</organism>
<proteinExistence type="inferred from homology"/>
<evidence type="ECO:0000256" key="4">
    <source>
        <dbReference type="ARBA" id="ARBA00022898"/>
    </source>
</evidence>
<dbReference type="PROSITE" id="PS00703">
    <property type="entry name" value="OKR_DC_1"/>
    <property type="match status" value="1"/>
</dbReference>
<dbReference type="InterPro" id="IPR015421">
    <property type="entry name" value="PyrdxlP-dep_Trfase_major"/>
</dbReference>
<dbReference type="InterPro" id="IPR036633">
    <property type="entry name" value="Prn/Lys/Arg_de-COase_C_sf"/>
</dbReference>
<keyword evidence="4" id="KW-0663">Pyridoxal phosphate</keyword>
<evidence type="ECO:0000313" key="7">
    <source>
        <dbReference type="EMBL" id="EHM38633.1"/>
    </source>
</evidence>
<name>G9YJB6_9FIRM</name>
<comment type="cofactor">
    <cofactor evidence="1">
        <name>pyridoxal 5'-phosphate</name>
        <dbReference type="ChEBI" id="CHEBI:597326"/>
    </cofactor>
</comment>
<keyword evidence="8" id="KW-1185">Reference proteome</keyword>
<protein>
    <submittedName>
        <fullName evidence="7">Putative arginine 2-monooxygenase</fullName>
    </submittedName>
</protein>
<dbReference type="PANTHER" id="PTHR43277:SF4">
    <property type="entry name" value="ARGININE DECARBOXYLASE"/>
    <property type="match status" value="1"/>
</dbReference>
<dbReference type="Pfam" id="PF03711">
    <property type="entry name" value="OKR_DC_1_C"/>
    <property type="match status" value="1"/>
</dbReference>
<dbReference type="InterPro" id="IPR000310">
    <property type="entry name" value="Orn/Lys/Arg_deCO2ase_major_dom"/>
</dbReference>
<dbReference type="GO" id="GO:0004497">
    <property type="term" value="F:monooxygenase activity"/>
    <property type="evidence" value="ECO:0007669"/>
    <property type="project" value="UniProtKB-KW"/>
</dbReference>
<dbReference type="Proteomes" id="UP000005481">
    <property type="component" value="Unassembled WGS sequence"/>
</dbReference>
<dbReference type="InterPro" id="IPR015424">
    <property type="entry name" value="PyrdxlP-dep_Trfase"/>
</dbReference>
<dbReference type="Gene3D" id="3.40.640.10">
    <property type="entry name" value="Type I PLP-dependent aspartate aminotransferase-like (Major domain)"/>
    <property type="match status" value="1"/>
</dbReference>
<evidence type="ECO:0000256" key="1">
    <source>
        <dbReference type="ARBA" id="ARBA00001933"/>
    </source>
</evidence>
<evidence type="ECO:0000256" key="2">
    <source>
        <dbReference type="ARBA" id="ARBA00010671"/>
    </source>
</evidence>
<gene>
    <name evidence="7" type="ORF">HMPREF0080_01761</name>
</gene>
<reference evidence="7 8" key="1">
    <citation type="submission" date="2011-08" db="EMBL/GenBank/DDBJ databases">
        <authorList>
            <person name="Weinstock G."/>
            <person name="Sodergren E."/>
            <person name="Clifton S."/>
            <person name="Fulton L."/>
            <person name="Fulton B."/>
            <person name="Courtney L."/>
            <person name="Fronick C."/>
            <person name="Harrison M."/>
            <person name="Strong C."/>
            <person name="Farmer C."/>
            <person name="Delahaunty K."/>
            <person name="Markovic C."/>
            <person name="Hall O."/>
            <person name="Minx P."/>
            <person name="Tomlinson C."/>
            <person name="Mitreva M."/>
            <person name="Hou S."/>
            <person name="Chen J."/>
            <person name="Wollam A."/>
            <person name="Pepin K.H."/>
            <person name="Johnson M."/>
            <person name="Bhonagiri V."/>
            <person name="Zhang X."/>
            <person name="Suruliraj S."/>
            <person name="Warren W."/>
            <person name="Chinwalla A."/>
            <person name="Mardis E.R."/>
            <person name="Wilson R.K."/>
        </authorList>
    </citation>
    <scope>NUCLEOTIDE SEQUENCE [LARGE SCALE GENOMIC DNA]</scope>
    <source>
        <strain evidence="7 8">F0357</strain>
    </source>
</reference>
<dbReference type="PANTHER" id="PTHR43277">
    <property type="entry name" value="ARGININE DECARBOXYLASE"/>
    <property type="match status" value="1"/>
</dbReference>
<keyword evidence="5" id="KW-0456">Lyase</keyword>
<dbReference type="PATRIC" id="fig|861450.3.peg.1630"/>
<dbReference type="GO" id="GO:0016831">
    <property type="term" value="F:carboxy-lyase activity"/>
    <property type="evidence" value="ECO:0007669"/>
    <property type="project" value="UniProtKB-KW"/>
</dbReference>
<dbReference type="HOGENOM" id="CLU_025925_2_1_9"/>
<dbReference type="Gene3D" id="3.90.100.10">
    <property type="entry name" value="Orn/Lys/Arg decarboxylase, C-terminal domain"/>
    <property type="match status" value="1"/>
</dbReference>
<comment type="similarity">
    <text evidence="2">Belongs to the Orn/Lys/Arg decarboxylase class-I family.</text>
</comment>